<organism evidence="2">
    <name type="scientific">marine metagenome</name>
    <dbReference type="NCBI Taxonomy" id="408172"/>
    <lineage>
        <taxon>unclassified sequences</taxon>
        <taxon>metagenomes</taxon>
        <taxon>ecological metagenomes</taxon>
    </lineage>
</organism>
<sequence length="27" mass="3088">MGQRDQIAQPDLPASGFERVTEDRDQQ</sequence>
<evidence type="ECO:0000256" key="1">
    <source>
        <dbReference type="SAM" id="MobiDB-lite"/>
    </source>
</evidence>
<accession>A0A381X130</accession>
<feature type="region of interest" description="Disordered" evidence="1">
    <location>
        <begin position="1"/>
        <end position="27"/>
    </location>
</feature>
<name>A0A381X130_9ZZZZ</name>
<evidence type="ECO:0000313" key="2">
    <source>
        <dbReference type="EMBL" id="SVA58435.1"/>
    </source>
</evidence>
<protein>
    <submittedName>
        <fullName evidence="2">Uncharacterized protein</fullName>
    </submittedName>
</protein>
<proteinExistence type="predicted"/>
<gene>
    <name evidence="2" type="ORF">METZ01_LOCUS111289</name>
</gene>
<dbReference type="AlphaFoldDB" id="A0A381X130"/>
<dbReference type="EMBL" id="UINC01013542">
    <property type="protein sequence ID" value="SVA58435.1"/>
    <property type="molecule type" value="Genomic_DNA"/>
</dbReference>
<reference evidence="2" key="1">
    <citation type="submission" date="2018-05" db="EMBL/GenBank/DDBJ databases">
        <authorList>
            <person name="Lanie J.A."/>
            <person name="Ng W.-L."/>
            <person name="Kazmierczak K.M."/>
            <person name="Andrzejewski T.M."/>
            <person name="Davidsen T.M."/>
            <person name="Wayne K.J."/>
            <person name="Tettelin H."/>
            <person name="Glass J.I."/>
            <person name="Rusch D."/>
            <person name="Podicherti R."/>
            <person name="Tsui H.-C.T."/>
            <person name="Winkler M.E."/>
        </authorList>
    </citation>
    <scope>NUCLEOTIDE SEQUENCE</scope>
</reference>